<gene>
    <name evidence="1" type="ORF">VKT23_020191</name>
</gene>
<sequence length="150" mass="17672">MEPVPYVWGFALSRDQLQMLAQKIADPKLFERFGDNWHSILLETMRHRAKRQTLLEYAHAKTKQPVYLWVHLVVPSWNGAPPTFAPPKEHMRRFLQLYKLGDEFGKVSCGYARWPKGIATPEWFYDALWDIINSQGEDVVAIARRYSWRP</sequence>
<proteinExistence type="predicted"/>
<evidence type="ECO:0000313" key="1">
    <source>
        <dbReference type="EMBL" id="KAK7434422.1"/>
    </source>
</evidence>
<reference evidence="1 2" key="1">
    <citation type="submission" date="2024-01" db="EMBL/GenBank/DDBJ databases">
        <title>A draft genome for the cacao thread blight pathogen Marasmiellus scandens.</title>
        <authorList>
            <person name="Baruah I.K."/>
            <person name="Leung J."/>
            <person name="Bukari Y."/>
            <person name="Amoako-Attah I."/>
            <person name="Meinhardt L.W."/>
            <person name="Bailey B.A."/>
            <person name="Cohen S.P."/>
        </authorList>
    </citation>
    <scope>NUCLEOTIDE SEQUENCE [LARGE SCALE GENOMIC DNA]</scope>
    <source>
        <strain evidence="1 2">GH-19</strain>
    </source>
</reference>
<protein>
    <submittedName>
        <fullName evidence="1">Uncharacterized protein</fullName>
    </submittedName>
</protein>
<keyword evidence="2" id="KW-1185">Reference proteome</keyword>
<dbReference type="EMBL" id="JBANRG010000124">
    <property type="protein sequence ID" value="KAK7434422.1"/>
    <property type="molecule type" value="Genomic_DNA"/>
</dbReference>
<accession>A0ABR1IMI9</accession>
<comment type="caution">
    <text evidence="1">The sequence shown here is derived from an EMBL/GenBank/DDBJ whole genome shotgun (WGS) entry which is preliminary data.</text>
</comment>
<dbReference type="Proteomes" id="UP001498398">
    <property type="component" value="Unassembled WGS sequence"/>
</dbReference>
<evidence type="ECO:0000313" key="2">
    <source>
        <dbReference type="Proteomes" id="UP001498398"/>
    </source>
</evidence>
<name>A0ABR1IMI9_9AGAR</name>
<organism evidence="1 2">
    <name type="scientific">Marasmiellus scandens</name>
    <dbReference type="NCBI Taxonomy" id="2682957"/>
    <lineage>
        <taxon>Eukaryota</taxon>
        <taxon>Fungi</taxon>
        <taxon>Dikarya</taxon>
        <taxon>Basidiomycota</taxon>
        <taxon>Agaricomycotina</taxon>
        <taxon>Agaricomycetes</taxon>
        <taxon>Agaricomycetidae</taxon>
        <taxon>Agaricales</taxon>
        <taxon>Marasmiineae</taxon>
        <taxon>Omphalotaceae</taxon>
        <taxon>Marasmiellus</taxon>
    </lineage>
</organism>